<keyword evidence="1" id="KW-0812">Transmembrane</keyword>
<accession>A0A248LGQ0</accession>
<dbReference type="InterPro" id="IPR008620">
    <property type="entry name" value="FixH"/>
</dbReference>
<keyword evidence="1" id="KW-0472">Membrane</keyword>
<evidence type="ECO:0000313" key="3">
    <source>
        <dbReference type="Proteomes" id="UP000197424"/>
    </source>
</evidence>
<evidence type="ECO:0000313" key="2">
    <source>
        <dbReference type="EMBL" id="ASJ23950.1"/>
    </source>
</evidence>
<name>A0A248LGQ0_9NEIS</name>
<reference evidence="3" key="1">
    <citation type="submission" date="2017-06" db="EMBL/GenBank/DDBJ databases">
        <title>Whole genome sequence of Laribacter hongkongensis LHGZ1.</title>
        <authorList>
            <person name="Chen D."/>
            <person name="Wu H."/>
            <person name="Chen J."/>
        </authorList>
    </citation>
    <scope>NUCLEOTIDE SEQUENCE [LARGE SCALE GENOMIC DNA]</scope>
    <source>
        <strain evidence="3">LHGZ1</strain>
    </source>
</reference>
<dbReference type="OrthoDB" id="5295180at2"/>
<organism evidence="2 3">
    <name type="scientific">Laribacter hongkongensis</name>
    <dbReference type="NCBI Taxonomy" id="168471"/>
    <lineage>
        <taxon>Bacteria</taxon>
        <taxon>Pseudomonadati</taxon>
        <taxon>Pseudomonadota</taxon>
        <taxon>Betaproteobacteria</taxon>
        <taxon>Neisseriales</taxon>
        <taxon>Aquaspirillaceae</taxon>
        <taxon>Laribacter</taxon>
    </lineage>
</organism>
<dbReference type="AlphaFoldDB" id="A0A248LGQ0"/>
<dbReference type="Pfam" id="PF05751">
    <property type="entry name" value="FixH"/>
    <property type="match status" value="1"/>
</dbReference>
<protein>
    <submittedName>
        <fullName evidence="2">FixH family protein</fullName>
    </submittedName>
</protein>
<dbReference type="EMBL" id="CP022115">
    <property type="protein sequence ID" value="ASJ23950.1"/>
    <property type="molecule type" value="Genomic_DNA"/>
</dbReference>
<feature type="transmembrane region" description="Helical" evidence="1">
    <location>
        <begin position="15"/>
        <end position="36"/>
    </location>
</feature>
<dbReference type="Proteomes" id="UP000197424">
    <property type="component" value="Chromosome"/>
</dbReference>
<proteinExistence type="predicted"/>
<sequence length="173" mass="19198">MPQPVIPWYKQRWPWILMSGPAIVVVAGFITLGLAIHTSDSLVDDDYYKKGKAINEDLARDQQAATAGIGATVMFADGLSAVRVLLNSQDGKPLPETLLLSIQHPTMEGMDQVLTLRQEGPGTFTAPLAMKGEARHWYLRIEDPERKWRIEGEWKPLNGPMIRLVPNLAPADS</sequence>
<keyword evidence="1" id="KW-1133">Transmembrane helix</keyword>
<dbReference type="RefSeq" id="WP_088860419.1">
    <property type="nucleotide sequence ID" value="NZ_CP022115.1"/>
</dbReference>
<gene>
    <name evidence="2" type="ORF">LHGZ1_1119</name>
</gene>
<evidence type="ECO:0000256" key="1">
    <source>
        <dbReference type="SAM" id="Phobius"/>
    </source>
</evidence>